<feature type="compositionally biased region" description="Acidic residues" evidence="1">
    <location>
        <begin position="140"/>
        <end position="164"/>
    </location>
</feature>
<dbReference type="AlphaFoldDB" id="A0A239F699"/>
<dbReference type="RefSeq" id="WP_089398678.1">
    <property type="nucleotide sequence ID" value="NZ_FZOT01000003.1"/>
</dbReference>
<dbReference type="EMBL" id="FZOT01000003">
    <property type="protein sequence ID" value="SNS51823.1"/>
    <property type="molecule type" value="Genomic_DNA"/>
</dbReference>
<evidence type="ECO:0000313" key="2">
    <source>
        <dbReference type="EMBL" id="SNS51823.1"/>
    </source>
</evidence>
<feature type="compositionally biased region" description="Basic and acidic residues" evidence="1">
    <location>
        <begin position="178"/>
        <end position="187"/>
    </location>
</feature>
<dbReference type="Proteomes" id="UP000198284">
    <property type="component" value="Unassembled WGS sequence"/>
</dbReference>
<keyword evidence="3" id="KW-1185">Reference proteome</keyword>
<protein>
    <submittedName>
        <fullName evidence="2">Uncharacterized protein</fullName>
    </submittedName>
</protein>
<evidence type="ECO:0000313" key="3">
    <source>
        <dbReference type="Proteomes" id="UP000198284"/>
    </source>
</evidence>
<feature type="region of interest" description="Disordered" evidence="1">
    <location>
        <begin position="130"/>
        <end position="196"/>
    </location>
</feature>
<dbReference type="OrthoDB" id="8775460at2"/>
<accession>A0A239F699</accession>
<proteinExistence type="predicted"/>
<organism evidence="2 3">
    <name type="scientific">Noviherbaspirillum humi</name>
    <dbReference type="NCBI Taxonomy" id="1688639"/>
    <lineage>
        <taxon>Bacteria</taxon>
        <taxon>Pseudomonadati</taxon>
        <taxon>Pseudomonadota</taxon>
        <taxon>Betaproteobacteria</taxon>
        <taxon>Burkholderiales</taxon>
        <taxon>Oxalobacteraceae</taxon>
        <taxon>Noviherbaspirillum</taxon>
    </lineage>
</organism>
<evidence type="ECO:0000256" key="1">
    <source>
        <dbReference type="SAM" id="MobiDB-lite"/>
    </source>
</evidence>
<sequence>MNTSDDLLRDAYAIIDGIPADRIRFGPACAARGPSLTEGTVCAPEGWLAQHPQFQALGLSLSPDGSRLLLHGEPGLTSPAGIMAAVFGLPAYEAQQLFGERHVFAGADESGAADKQAWLQRIQDFLHAGRRRERAQTADGDADADLFPEPDEDAASPATFEEEPLSATVASSQVETIDEVRLPDPERQTMPAPRSP</sequence>
<gene>
    <name evidence="2" type="ORF">SAMN06265795_103178</name>
</gene>
<name>A0A239F699_9BURK</name>
<reference evidence="2 3" key="1">
    <citation type="submission" date="2017-06" db="EMBL/GenBank/DDBJ databases">
        <authorList>
            <person name="Kim H.J."/>
            <person name="Triplett B.A."/>
        </authorList>
    </citation>
    <scope>NUCLEOTIDE SEQUENCE [LARGE SCALE GENOMIC DNA]</scope>
    <source>
        <strain evidence="2 3">U15</strain>
    </source>
</reference>